<proteinExistence type="predicted"/>
<evidence type="ECO:0000313" key="2">
    <source>
        <dbReference type="Proteomes" id="UP000011201"/>
    </source>
</evidence>
<sequence length="542" mass="58157">MAGGDIEAGSITTTSITGNAGNVTIKAISRIKVGNVDTFASNNGDAGDVTLLADDDIETLAINANVKGDGAGKGIGGTVKLVSKMGDILTDYVRTDSAGSIGGNITLDAGAALLSAAGIGGTVRAINSFSIAGQDFSLYAGIRSGAAIEVKYRDQSFAFGDATENGTKGMVMSGASLATDARFETLNLAPQSGYKTQLRLVSYASDPEKLKINSLIDKSYNDQYSSILVKTAQAIYSSQSIYFYLSSLLTNPSGALLGAIVAGFQAYLSEVQLLQKAKLLTGVAAFKDTKYFSNEAYSPDGTPLGNFVATNAESVAKYALPNIERLLVSARKFDVTDNAQIAYIMATASHETWFGIQDFYGSIKDHPALYEKGNGTFRSKDEYNYFQEAYGTYQFRGRGYVQLTGMEQYQTMQNKFGNQYGVNLLSVTNKNGSDNPWKWTYGADVVATNRNLAADITVYGMQKDLFRAPNPSSMPFNGYLNNTNDSNAKDNFTQARKIVNSYIDENGGIINKELDIAKNIASNAINYYDALNGKLIQNTSKV</sequence>
<protein>
    <submittedName>
        <fullName evidence="1">Uncharacterized protein</fullName>
    </submittedName>
</protein>
<name>L8MS29_9CYAN</name>
<organism evidence="1 2">
    <name type="scientific">Pseudanabaena biceps PCC 7429</name>
    <dbReference type="NCBI Taxonomy" id="927668"/>
    <lineage>
        <taxon>Bacteria</taxon>
        <taxon>Bacillati</taxon>
        <taxon>Cyanobacteriota</taxon>
        <taxon>Cyanophyceae</taxon>
        <taxon>Pseudanabaenales</taxon>
        <taxon>Pseudanabaenaceae</taxon>
        <taxon>Pseudanabaena</taxon>
    </lineage>
</organism>
<reference evidence="1 2" key="1">
    <citation type="journal article" date="2013" name="Proc. Natl. Acad. Sci. U.S.A.">
        <title>Improving the coverage of the cyanobacterial phylum using diversity-driven genome sequencing.</title>
        <authorList>
            <person name="Shih P.M."/>
            <person name="Wu D."/>
            <person name="Latifi A."/>
            <person name="Axen S.D."/>
            <person name="Fewer D.P."/>
            <person name="Talla E."/>
            <person name="Calteau A."/>
            <person name="Cai F."/>
            <person name="Tandeau de Marsac N."/>
            <person name="Rippka R."/>
            <person name="Herdman M."/>
            <person name="Sivonen K."/>
            <person name="Coursin T."/>
            <person name="Laurent T."/>
            <person name="Goodwin L."/>
            <person name="Nolan M."/>
            <person name="Davenport K.W."/>
            <person name="Han C.S."/>
            <person name="Rubin E.M."/>
            <person name="Eisen J.A."/>
            <person name="Woyke T."/>
            <person name="Gugger M."/>
            <person name="Kerfeld C.A."/>
        </authorList>
    </citation>
    <scope>NUCLEOTIDE SEQUENCE [LARGE SCALE GENOMIC DNA]</scope>
    <source>
        <strain evidence="1 2">PCC 7429</strain>
    </source>
</reference>
<dbReference type="SUPFAM" id="SSF53955">
    <property type="entry name" value="Lysozyme-like"/>
    <property type="match status" value="1"/>
</dbReference>
<dbReference type="InterPro" id="IPR023346">
    <property type="entry name" value="Lysozyme-like_dom_sf"/>
</dbReference>
<dbReference type="AlphaFoldDB" id="L8MS29"/>
<gene>
    <name evidence="1" type="ORF">Pse7429DRAFT_4195</name>
</gene>
<comment type="caution">
    <text evidence="1">The sequence shown here is derived from an EMBL/GenBank/DDBJ whole genome shotgun (WGS) entry which is preliminary data.</text>
</comment>
<dbReference type="PATRIC" id="fig|927668.3.peg.4736"/>
<evidence type="ECO:0000313" key="1">
    <source>
        <dbReference type="EMBL" id="ELS30707.1"/>
    </source>
</evidence>
<dbReference type="EMBL" id="ALWB01000264">
    <property type="protein sequence ID" value="ELS30707.1"/>
    <property type="molecule type" value="Genomic_DNA"/>
</dbReference>
<accession>L8MS29</accession>
<keyword evidence="2" id="KW-1185">Reference proteome</keyword>
<dbReference type="Gene3D" id="1.10.530.10">
    <property type="match status" value="1"/>
</dbReference>
<dbReference type="Proteomes" id="UP000011201">
    <property type="component" value="Unassembled WGS sequence"/>
</dbReference>